<dbReference type="PANTHER" id="PTHR11081">
    <property type="entry name" value="FLAP ENDONUCLEASE FAMILY MEMBER"/>
    <property type="match status" value="1"/>
</dbReference>
<keyword evidence="3" id="KW-0235">DNA replication</keyword>
<dbReference type="SUPFAM" id="SSF47807">
    <property type="entry name" value="5' to 3' exonuclease, C-terminal subdomain"/>
    <property type="match status" value="1"/>
</dbReference>
<feature type="compositionally biased region" description="Basic and acidic residues" evidence="16">
    <location>
        <begin position="334"/>
        <end position="343"/>
    </location>
</feature>
<comment type="cofactor">
    <cofactor evidence="1">
        <name>Mg(2+)</name>
        <dbReference type="ChEBI" id="CHEBI:18420"/>
    </cofactor>
</comment>
<dbReference type="GO" id="GO:0003677">
    <property type="term" value="F:DNA binding"/>
    <property type="evidence" value="ECO:0007669"/>
    <property type="project" value="InterPro"/>
</dbReference>
<dbReference type="Pfam" id="PF00752">
    <property type="entry name" value="XPG_N"/>
    <property type="match status" value="1"/>
</dbReference>
<evidence type="ECO:0000256" key="2">
    <source>
        <dbReference type="ARBA" id="ARBA00022553"/>
    </source>
</evidence>
<keyword evidence="11" id="KW-0496">Mitochondrion</keyword>
<evidence type="ECO:0000256" key="10">
    <source>
        <dbReference type="ARBA" id="ARBA00022842"/>
    </source>
</evidence>
<dbReference type="InterPro" id="IPR019974">
    <property type="entry name" value="XPG_CS"/>
</dbReference>
<evidence type="ECO:0000313" key="19">
    <source>
        <dbReference type="Proteomes" id="UP000050525"/>
    </source>
</evidence>
<evidence type="ECO:0000256" key="3">
    <source>
        <dbReference type="ARBA" id="ARBA00022705"/>
    </source>
</evidence>
<gene>
    <name evidence="18" type="ORF">Y1Q_0019041</name>
</gene>
<keyword evidence="19" id="KW-1185">Reference proteome</keyword>
<evidence type="ECO:0000256" key="1">
    <source>
        <dbReference type="ARBA" id="ARBA00001946"/>
    </source>
</evidence>
<evidence type="ECO:0000256" key="6">
    <source>
        <dbReference type="ARBA" id="ARBA00022759"/>
    </source>
</evidence>
<dbReference type="Proteomes" id="UP000050525">
    <property type="component" value="Unassembled WGS sequence"/>
</dbReference>
<dbReference type="OrthoDB" id="1937206at2759"/>
<keyword evidence="10" id="KW-0460">Magnesium</keyword>
<keyword evidence="2" id="KW-0597">Phosphoprotein</keyword>
<comment type="caution">
    <text evidence="18">The sequence shown here is derived from an EMBL/GenBank/DDBJ whole genome shotgun (WGS) entry which is preliminary data.</text>
</comment>
<sequence>MPHILNRRGEEISPLQGLFYRTLHLLESGIKPVFVFDGQAPALKQPVLARRAEAAAARRGASDPGTAETQWRRLREDCKTLLGYLGVPCVQAPSEAEATCAALAKSGLVWATATEDMDALAFGSPRLLRHLRVTGSGEVEEISLPHVLQRLDMTPEQFVDLCILLGCDYCGKVRGLGPKKALRLLRQHGSIEQLLQHLDPQSWAHFGHGWSSLGGTGCCHVRLLQKHPLPEHWDLAGARRLFLQPTVADVAQVTLEWRDPEPEALVQFLAHEKHMSEVRVRRRLDRWLETQRQEAEEQPEAPACERQPLLGEFFPASKRGHPREGPCTRSSTKRQKEMLAEEP</sequence>
<evidence type="ECO:0000256" key="9">
    <source>
        <dbReference type="ARBA" id="ARBA00022839"/>
    </source>
</evidence>
<evidence type="ECO:0000256" key="15">
    <source>
        <dbReference type="ARBA" id="ARBA00034726"/>
    </source>
</evidence>
<keyword evidence="8" id="KW-0378">Hydrolase</keyword>
<keyword evidence="6" id="KW-0255">Endonuclease</keyword>
<dbReference type="STRING" id="8496.A0A151MG47"/>
<keyword evidence="5" id="KW-0479">Metal-binding</keyword>
<dbReference type="PROSITE" id="PS00841">
    <property type="entry name" value="XPG_1"/>
    <property type="match status" value="1"/>
</dbReference>
<evidence type="ECO:0000256" key="7">
    <source>
        <dbReference type="ARBA" id="ARBA00022763"/>
    </source>
</evidence>
<organism evidence="18 19">
    <name type="scientific">Alligator mississippiensis</name>
    <name type="common">American alligator</name>
    <dbReference type="NCBI Taxonomy" id="8496"/>
    <lineage>
        <taxon>Eukaryota</taxon>
        <taxon>Metazoa</taxon>
        <taxon>Chordata</taxon>
        <taxon>Craniata</taxon>
        <taxon>Vertebrata</taxon>
        <taxon>Euteleostomi</taxon>
        <taxon>Archelosauria</taxon>
        <taxon>Archosauria</taxon>
        <taxon>Crocodylia</taxon>
        <taxon>Alligatoridae</taxon>
        <taxon>Alligatorinae</taxon>
        <taxon>Alligator</taxon>
    </lineage>
</organism>
<dbReference type="SUPFAM" id="SSF88723">
    <property type="entry name" value="PIN domain-like"/>
    <property type="match status" value="1"/>
</dbReference>
<keyword evidence="12" id="KW-0234">DNA repair</keyword>
<dbReference type="GO" id="GO:0006260">
    <property type="term" value="P:DNA replication"/>
    <property type="evidence" value="ECO:0007669"/>
    <property type="project" value="UniProtKB-KW"/>
</dbReference>
<keyword evidence="13" id="KW-0539">Nucleus</keyword>
<evidence type="ECO:0000256" key="8">
    <source>
        <dbReference type="ARBA" id="ARBA00022801"/>
    </source>
</evidence>
<dbReference type="PANTHER" id="PTHR11081:SF71">
    <property type="entry name" value="FLAP ENDONUCLEASE 1"/>
    <property type="match status" value="1"/>
</dbReference>
<name>A0A151MG47_ALLMI</name>
<keyword evidence="7" id="KW-0227">DNA damage</keyword>
<dbReference type="GO" id="GO:0030145">
    <property type="term" value="F:manganese ion binding"/>
    <property type="evidence" value="ECO:0007669"/>
    <property type="project" value="TreeGrafter"/>
</dbReference>
<evidence type="ECO:0000256" key="14">
    <source>
        <dbReference type="ARBA" id="ARBA00029382"/>
    </source>
</evidence>
<feature type="region of interest" description="Disordered" evidence="16">
    <location>
        <begin position="292"/>
        <end position="343"/>
    </location>
</feature>
<evidence type="ECO:0000256" key="5">
    <source>
        <dbReference type="ARBA" id="ARBA00022723"/>
    </source>
</evidence>
<evidence type="ECO:0000256" key="4">
    <source>
        <dbReference type="ARBA" id="ARBA00022722"/>
    </source>
</evidence>
<dbReference type="InterPro" id="IPR006086">
    <property type="entry name" value="XPG-I_dom"/>
</dbReference>
<comment type="function">
    <text evidence="14">Structure-specific nuclease with 5'-flap endonuclease and 5'-3' exonuclease activities involved in DNA replication and repair. During DNA replication, cleaves the 5'-overhanging flap structure that is generated by displacement synthesis when DNA polymerase encounters the 5'-end of a downstream Okazaki fragment. It enters the flap from the 5'-end and then tracks to cleave the flap base, leaving a nick for ligation. Also involved in the long patch base excision repair (LP-BER) pathway, by cleaving within the apurinic/apyrimidinic (AP) site-terminated flap. Acts as a genome stabilization factor that prevents flaps from equilibrating into structures that lead to duplications and deletions. Also possesses 5'-3' exonuclease activity on nicked or gapped double-stranded DNA, and exhibits RNase H activity. Also involved in replication and repair of rDNA and in repairing mitochondrial DNA.</text>
</comment>
<keyword evidence="9" id="KW-0269">Exonuclease</keyword>
<dbReference type="InterPro" id="IPR006085">
    <property type="entry name" value="XPG_DNA_repair_N"/>
</dbReference>
<reference evidence="18 19" key="1">
    <citation type="journal article" date="2012" name="Genome Biol.">
        <title>Sequencing three crocodilian genomes to illuminate the evolution of archosaurs and amniotes.</title>
        <authorList>
            <person name="St John J.A."/>
            <person name="Braun E.L."/>
            <person name="Isberg S.R."/>
            <person name="Miles L.G."/>
            <person name="Chong A.Y."/>
            <person name="Gongora J."/>
            <person name="Dalzell P."/>
            <person name="Moran C."/>
            <person name="Bed'hom B."/>
            <person name="Abzhanov A."/>
            <person name="Burgess S.C."/>
            <person name="Cooksey A.M."/>
            <person name="Castoe T.A."/>
            <person name="Crawford N.G."/>
            <person name="Densmore L.D."/>
            <person name="Drew J.C."/>
            <person name="Edwards S.V."/>
            <person name="Faircloth B.C."/>
            <person name="Fujita M.K."/>
            <person name="Greenwold M.J."/>
            <person name="Hoffmann F.G."/>
            <person name="Howard J.M."/>
            <person name="Iguchi T."/>
            <person name="Janes D.E."/>
            <person name="Khan S.Y."/>
            <person name="Kohno S."/>
            <person name="de Koning A.J."/>
            <person name="Lance S.L."/>
            <person name="McCarthy F.M."/>
            <person name="McCormack J.E."/>
            <person name="Merchant M.E."/>
            <person name="Peterson D.G."/>
            <person name="Pollock D.D."/>
            <person name="Pourmand N."/>
            <person name="Raney B.J."/>
            <person name="Roessler K.A."/>
            <person name="Sanford J.R."/>
            <person name="Sawyer R.H."/>
            <person name="Schmidt C.J."/>
            <person name="Triplett E.W."/>
            <person name="Tuberville T.D."/>
            <person name="Venegas-Anaya M."/>
            <person name="Howard J.T."/>
            <person name="Jarvis E.D."/>
            <person name="Guillette L.J.Jr."/>
            <person name="Glenn T.C."/>
            <person name="Green R.E."/>
            <person name="Ray D.A."/>
        </authorList>
    </citation>
    <scope>NUCLEOTIDE SEQUENCE [LARGE SCALE GENOMIC DNA]</scope>
    <source>
        <strain evidence="18">KSC_2009_1</strain>
    </source>
</reference>
<comment type="similarity">
    <text evidence="15">Belongs to the XPG/RAD2 endonuclease family. FEN1 subfamily.</text>
</comment>
<dbReference type="Gene3D" id="3.40.50.1010">
    <property type="entry name" value="5'-nuclease"/>
    <property type="match status" value="1"/>
</dbReference>
<keyword evidence="4" id="KW-0540">Nuclease</keyword>
<evidence type="ECO:0000259" key="17">
    <source>
        <dbReference type="SMART" id="SM00484"/>
    </source>
</evidence>
<dbReference type="Pfam" id="PF00867">
    <property type="entry name" value="XPG_I"/>
    <property type="match status" value="1"/>
</dbReference>
<dbReference type="GO" id="GO:0004523">
    <property type="term" value="F:RNA-DNA hybrid ribonuclease activity"/>
    <property type="evidence" value="ECO:0007669"/>
    <property type="project" value="TreeGrafter"/>
</dbReference>
<dbReference type="Gene3D" id="1.10.150.20">
    <property type="entry name" value="5' to 3' exonuclease, C-terminal subdomain"/>
    <property type="match status" value="1"/>
</dbReference>
<dbReference type="KEGG" id="amj:109286522"/>
<dbReference type="GO" id="GO:0017108">
    <property type="term" value="F:5'-flap endonuclease activity"/>
    <property type="evidence" value="ECO:0007669"/>
    <property type="project" value="TreeGrafter"/>
</dbReference>
<dbReference type="InterPro" id="IPR008918">
    <property type="entry name" value="HhH2"/>
</dbReference>
<evidence type="ECO:0000313" key="18">
    <source>
        <dbReference type="EMBL" id="KYO23497.1"/>
    </source>
</evidence>
<dbReference type="GO" id="GO:0008409">
    <property type="term" value="F:5'-3' exonuclease activity"/>
    <property type="evidence" value="ECO:0007669"/>
    <property type="project" value="TreeGrafter"/>
</dbReference>
<evidence type="ECO:0000256" key="11">
    <source>
        <dbReference type="ARBA" id="ARBA00023128"/>
    </source>
</evidence>
<dbReference type="GO" id="GO:0000287">
    <property type="term" value="F:magnesium ion binding"/>
    <property type="evidence" value="ECO:0007669"/>
    <property type="project" value="TreeGrafter"/>
</dbReference>
<proteinExistence type="inferred from homology"/>
<evidence type="ECO:0000256" key="12">
    <source>
        <dbReference type="ARBA" id="ARBA00023204"/>
    </source>
</evidence>
<dbReference type="SMART" id="SM00484">
    <property type="entry name" value="XPGI"/>
    <property type="match status" value="1"/>
</dbReference>
<feature type="domain" description="XPG-I" evidence="17">
    <location>
        <begin position="83"/>
        <end position="153"/>
    </location>
</feature>
<evidence type="ECO:0000256" key="13">
    <source>
        <dbReference type="ARBA" id="ARBA00023242"/>
    </source>
</evidence>
<protein>
    <recommendedName>
        <fullName evidence="17">XPG-I domain-containing protein</fullName>
    </recommendedName>
</protein>
<dbReference type="GO" id="GO:0006281">
    <property type="term" value="P:DNA repair"/>
    <property type="evidence" value="ECO:0007669"/>
    <property type="project" value="UniProtKB-KW"/>
</dbReference>
<dbReference type="FunFam" id="1.10.150.20:FF:000009">
    <property type="entry name" value="Flap endonuclease 1"/>
    <property type="match status" value="1"/>
</dbReference>
<dbReference type="EMBL" id="AKHW03006200">
    <property type="protein sequence ID" value="KYO23497.1"/>
    <property type="molecule type" value="Genomic_DNA"/>
</dbReference>
<dbReference type="AlphaFoldDB" id="A0A151MG47"/>
<dbReference type="InterPro" id="IPR029060">
    <property type="entry name" value="PIN-like_dom_sf"/>
</dbReference>
<evidence type="ECO:0000256" key="16">
    <source>
        <dbReference type="SAM" id="MobiDB-lite"/>
    </source>
</evidence>
<dbReference type="InterPro" id="IPR036279">
    <property type="entry name" value="5-3_exonuclease_C_sf"/>
</dbReference>
<dbReference type="InterPro" id="IPR006084">
    <property type="entry name" value="XPG/Rad2"/>
</dbReference>
<dbReference type="SMART" id="SM00279">
    <property type="entry name" value="HhH2"/>
    <property type="match status" value="1"/>
</dbReference>
<dbReference type="GO" id="GO:0005634">
    <property type="term" value="C:nucleus"/>
    <property type="evidence" value="ECO:0007669"/>
    <property type="project" value="TreeGrafter"/>
</dbReference>
<dbReference type="PRINTS" id="PR00853">
    <property type="entry name" value="XPGRADSUPER"/>
</dbReference>
<accession>A0A151MG47</accession>
<dbReference type="CDD" id="cd09907">
    <property type="entry name" value="H3TH_FEN1-Euk"/>
    <property type="match status" value="1"/>
</dbReference>